<gene>
    <name evidence="1" type="ORF">H9X83_05275</name>
</gene>
<evidence type="ECO:0000313" key="2">
    <source>
        <dbReference type="Proteomes" id="UP000729290"/>
    </source>
</evidence>
<keyword evidence="2" id="KW-1185">Reference proteome</keyword>
<sequence length="56" mass="6557">MSGQKYEDLADLLLNNERAKHFYKSLPDEIQISLSNNGSSIHSMEELRRFVNENHH</sequence>
<reference evidence="1 2" key="1">
    <citation type="journal article" date="2021" name="Sci. Rep.">
        <title>The distribution of antibiotic resistance genes in chicken gut microbiota commensals.</title>
        <authorList>
            <person name="Juricova H."/>
            <person name="Matiasovicova J."/>
            <person name="Kubasova T."/>
            <person name="Cejkova D."/>
            <person name="Rychlik I."/>
        </authorList>
    </citation>
    <scope>NUCLEOTIDE SEQUENCE [LARGE SCALE GENOMIC DNA]</scope>
    <source>
        <strain evidence="1 2">An431b</strain>
    </source>
</reference>
<accession>A0ABS2G8R2</accession>
<evidence type="ECO:0000313" key="1">
    <source>
        <dbReference type="EMBL" id="MBM6877567.1"/>
    </source>
</evidence>
<proteinExistence type="predicted"/>
<comment type="caution">
    <text evidence="1">The sequence shown here is derived from an EMBL/GenBank/DDBJ whole genome shotgun (WGS) entry which is preliminary data.</text>
</comment>
<dbReference type="RefSeq" id="WP_205133411.1">
    <property type="nucleotide sequence ID" value="NZ_JACSNT010000006.1"/>
</dbReference>
<protein>
    <submittedName>
        <fullName evidence="1">Uncharacterized protein</fullName>
    </submittedName>
</protein>
<dbReference type="EMBL" id="JACSNV010000005">
    <property type="protein sequence ID" value="MBM6877567.1"/>
    <property type="molecule type" value="Genomic_DNA"/>
</dbReference>
<name>A0ABS2G8R2_9FIRM</name>
<organism evidence="1 2">
    <name type="scientific">Anaerotignum lactatifermentans</name>
    <dbReference type="NCBI Taxonomy" id="160404"/>
    <lineage>
        <taxon>Bacteria</taxon>
        <taxon>Bacillati</taxon>
        <taxon>Bacillota</taxon>
        <taxon>Clostridia</taxon>
        <taxon>Lachnospirales</taxon>
        <taxon>Anaerotignaceae</taxon>
        <taxon>Anaerotignum</taxon>
    </lineage>
</organism>
<dbReference type="Proteomes" id="UP000729290">
    <property type="component" value="Unassembled WGS sequence"/>
</dbReference>